<evidence type="ECO:0000256" key="1">
    <source>
        <dbReference type="ARBA" id="ARBA00004613"/>
    </source>
</evidence>
<reference evidence="13" key="1">
    <citation type="submission" date="2025-08" db="UniProtKB">
        <authorList>
            <consortium name="RefSeq"/>
        </authorList>
    </citation>
    <scope>IDENTIFICATION</scope>
    <source>
        <tissue evidence="13">Spleen</tissue>
    </source>
</reference>
<dbReference type="GO" id="GO:0002250">
    <property type="term" value="P:adaptive immune response"/>
    <property type="evidence" value="ECO:0007669"/>
    <property type="project" value="UniProtKB-KW"/>
</dbReference>
<dbReference type="Proteomes" id="UP000515140">
    <property type="component" value="Unplaced"/>
</dbReference>
<keyword evidence="6" id="KW-1015">Disulfide bond</keyword>
<dbReference type="GeneID" id="110201230"/>
<evidence type="ECO:0000256" key="6">
    <source>
        <dbReference type="ARBA" id="ARBA00023157"/>
    </source>
</evidence>
<keyword evidence="5" id="KW-0391">Immunity</keyword>
<dbReference type="PANTHER" id="PTHR47221">
    <property type="entry name" value="FIBRINOGEN ALPHA CHAIN"/>
    <property type="match status" value="1"/>
</dbReference>
<dbReference type="PROSITE" id="PS51406">
    <property type="entry name" value="FIBRINOGEN_C_2"/>
    <property type="match status" value="1"/>
</dbReference>
<dbReference type="CTD" id="2267"/>
<organism evidence="12 13">
    <name type="scientific">Phascolarctos cinereus</name>
    <name type="common">Koala</name>
    <dbReference type="NCBI Taxonomy" id="38626"/>
    <lineage>
        <taxon>Eukaryota</taxon>
        <taxon>Metazoa</taxon>
        <taxon>Chordata</taxon>
        <taxon>Craniata</taxon>
        <taxon>Vertebrata</taxon>
        <taxon>Euteleostomi</taxon>
        <taxon>Mammalia</taxon>
        <taxon>Metatheria</taxon>
        <taxon>Diprotodontia</taxon>
        <taxon>Phascolarctidae</taxon>
        <taxon>Phascolarctos</taxon>
    </lineage>
</organism>
<dbReference type="GO" id="GO:0034116">
    <property type="term" value="P:positive regulation of heterotypic cell-cell adhesion"/>
    <property type="evidence" value="ECO:0007669"/>
    <property type="project" value="TreeGrafter"/>
</dbReference>
<name>A0A6P5JDN9_PHACI</name>
<dbReference type="RefSeq" id="XP_020832402.1">
    <property type="nucleotide sequence ID" value="XM_020976743.1"/>
</dbReference>
<protein>
    <recommendedName>
        <fullName evidence="7">Fibrinogen-like protein 1</fullName>
    </recommendedName>
</protein>
<keyword evidence="2" id="KW-0964">Secreted</keyword>
<dbReference type="AlphaFoldDB" id="A0A6P5JDN9"/>
<dbReference type="InterPro" id="IPR036056">
    <property type="entry name" value="Fibrinogen-like_C"/>
</dbReference>
<dbReference type="SUPFAM" id="SSF56496">
    <property type="entry name" value="Fibrinogen C-terminal domain-like"/>
    <property type="match status" value="1"/>
</dbReference>
<evidence type="ECO:0000313" key="12">
    <source>
        <dbReference type="Proteomes" id="UP000515140"/>
    </source>
</evidence>
<gene>
    <name evidence="13" type="primary">FGL1</name>
</gene>
<comment type="function">
    <text evidence="8">Immune suppressive molecule that inhibits antigen-specific T-cell activation by acting as a major ligand of LAG3. Responsible for LAG3 T-cell inhibitory function. Binds LAG3 independently from MHC class II (MHC-II). Secreted by, and promotes growth of, hepatocytes.</text>
</comment>
<evidence type="ECO:0000256" key="3">
    <source>
        <dbReference type="ARBA" id="ARBA00022729"/>
    </source>
</evidence>
<dbReference type="InterPro" id="IPR014716">
    <property type="entry name" value="Fibrinogen_a/b/g_C_1"/>
</dbReference>
<dbReference type="InterPro" id="IPR002181">
    <property type="entry name" value="Fibrinogen_a/b/g_C_dom"/>
</dbReference>
<dbReference type="GO" id="GO:0005201">
    <property type="term" value="F:extracellular matrix structural constituent"/>
    <property type="evidence" value="ECO:0007669"/>
    <property type="project" value="TreeGrafter"/>
</dbReference>
<comment type="subcellular location">
    <subcellularLocation>
        <location evidence="1">Secreted</location>
    </subcellularLocation>
</comment>
<dbReference type="SMART" id="SM00186">
    <property type="entry name" value="FBG"/>
    <property type="match status" value="1"/>
</dbReference>
<evidence type="ECO:0000256" key="7">
    <source>
        <dbReference type="ARBA" id="ARBA00039489"/>
    </source>
</evidence>
<feature type="compositionally biased region" description="Low complexity" evidence="10">
    <location>
        <begin position="189"/>
        <end position="200"/>
    </location>
</feature>
<sequence>MKRASPALGDGGSTQTARRCSMMATDSAVSTESSPCRAPKSSLLSVTWRTEEAGRWCRGAPMARKTLTGDYTLKIELADFEGEHRFAQYESFRVGGEKSAYELSFREYSGTAGDSLAGSFHPEVQWWASHLRMKFSTRDRDNDNYSGNCAKEDRAGWWYNSLVSRKREEDSGNAGLRQSQVIPKPAGGPPSTSCSGPGESTKVSLGKPQRSVLQRGLHRRNGQRHRLVHLARVVVFSEVCRHEDQAQQLCGECRLGVHRKRSFLPHHSR</sequence>
<comment type="subunit">
    <text evidence="9">Homodimer. Interacts (via the Fibrinogen C-terminal domain) with LAG3 (via Ig-like domains 1 and 2).</text>
</comment>
<dbReference type="PANTHER" id="PTHR47221:SF8">
    <property type="entry name" value="FIBRINOGEN LIKE 1A"/>
    <property type="match status" value="1"/>
</dbReference>
<evidence type="ECO:0000259" key="11">
    <source>
        <dbReference type="PROSITE" id="PS51406"/>
    </source>
</evidence>
<evidence type="ECO:0000256" key="10">
    <source>
        <dbReference type="SAM" id="MobiDB-lite"/>
    </source>
</evidence>
<keyword evidence="12" id="KW-1185">Reference proteome</keyword>
<accession>A0A6P5JDN9</accession>
<evidence type="ECO:0000256" key="4">
    <source>
        <dbReference type="ARBA" id="ARBA00023054"/>
    </source>
</evidence>
<proteinExistence type="predicted"/>
<dbReference type="GO" id="GO:0070527">
    <property type="term" value="P:platelet aggregation"/>
    <property type="evidence" value="ECO:0007669"/>
    <property type="project" value="TreeGrafter"/>
</dbReference>
<evidence type="ECO:0000313" key="13">
    <source>
        <dbReference type="RefSeq" id="XP_020832402.1"/>
    </source>
</evidence>
<dbReference type="GO" id="GO:0072377">
    <property type="term" value="P:blood coagulation, common pathway"/>
    <property type="evidence" value="ECO:0007669"/>
    <property type="project" value="TreeGrafter"/>
</dbReference>
<evidence type="ECO:0000256" key="8">
    <source>
        <dbReference type="ARBA" id="ARBA00049639"/>
    </source>
</evidence>
<keyword evidence="5" id="KW-1064">Adaptive immunity</keyword>
<feature type="region of interest" description="Disordered" evidence="10">
    <location>
        <begin position="169"/>
        <end position="210"/>
    </location>
</feature>
<keyword evidence="3" id="KW-0732">Signal</keyword>
<keyword evidence="4" id="KW-0175">Coiled coil</keyword>
<dbReference type="Pfam" id="PF00147">
    <property type="entry name" value="Fibrinogen_C"/>
    <property type="match status" value="1"/>
</dbReference>
<dbReference type="GO" id="GO:0030674">
    <property type="term" value="F:protein-macromolecule adaptor activity"/>
    <property type="evidence" value="ECO:0007669"/>
    <property type="project" value="TreeGrafter"/>
</dbReference>
<dbReference type="InterPro" id="IPR037579">
    <property type="entry name" value="FIB_ANG-like"/>
</dbReference>
<dbReference type="Gene3D" id="3.90.215.10">
    <property type="entry name" value="Gamma Fibrinogen, chain A, domain 1"/>
    <property type="match status" value="1"/>
</dbReference>
<dbReference type="GO" id="GO:0005577">
    <property type="term" value="C:fibrinogen complex"/>
    <property type="evidence" value="ECO:0007669"/>
    <property type="project" value="TreeGrafter"/>
</dbReference>
<evidence type="ECO:0000256" key="2">
    <source>
        <dbReference type="ARBA" id="ARBA00022525"/>
    </source>
</evidence>
<dbReference type="GO" id="GO:0042730">
    <property type="term" value="P:fibrinolysis"/>
    <property type="evidence" value="ECO:0007669"/>
    <property type="project" value="TreeGrafter"/>
</dbReference>
<evidence type="ECO:0000256" key="5">
    <source>
        <dbReference type="ARBA" id="ARBA00023130"/>
    </source>
</evidence>
<feature type="region of interest" description="Disordered" evidence="10">
    <location>
        <begin position="1"/>
        <end position="25"/>
    </location>
</feature>
<feature type="domain" description="Fibrinogen C-terminal" evidence="11">
    <location>
        <begin position="67"/>
        <end position="161"/>
    </location>
</feature>
<evidence type="ECO:0000256" key="9">
    <source>
        <dbReference type="ARBA" id="ARBA00049681"/>
    </source>
</evidence>